<keyword evidence="2" id="KW-0812">Transmembrane</keyword>
<name>A0A7J6BHW2_AMEME</name>
<dbReference type="EMBL" id="JAAGNN010000001">
    <property type="protein sequence ID" value="KAF4093711.1"/>
    <property type="molecule type" value="Genomic_DNA"/>
</dbReference>
<evidence type="ECO:0000313" key="3">
    <source>
        <dbReference type="EMBL" id="KAF4093711.1"/>
    </source>
</evidence>
<feature type="transmembrane region" description="Helical" evidence="2">
    <location>
        <begin position="26"/>
        <end position="47"/>
    </location>
</feature>
<keyword evidence="2" id="KW-0472">Membrane</keyword>
<feature type="region of interest" description="Disordered" evidence="1">
    <location>
        <begin position="174"/>
        <end position="239"/>
    </location>
</feature>
<comment type="caution">
    <text evidence="3">The sequence shown here is derived from an EMBL/GenBank/DDBJ whole genome shotgun (WGS) entry which is preliminary data.</text>
</comment>
<dbReference type="Proteomes" id="UP000593565">
    <property type="component" value="Unassembled WGS sequence"/>
</dbReference>
<evidence type="ECO:0000256" key="2">
    <source>
        <dbReference type="SAM" id="Phobius"/>
    </source>
</evidence>
<organism evidence="3 4">
    <name type="scientific">Ameiurus melas</name>
    <name type="common">Black bullhead</name>
    <name type="synonym">Silurus melas</name>
    <dbReference type="NCBI Taxonomy" id="219545"/>
    <lineage>
        <taxon>Eukaryota</taxon>
        <taxon>Metazoa</taxon>
        <taxon>Chordata</taxon>
        <taxon>Craniata</taxon>
        <taxon>Vertebrata</taxon>
        <taxon>Euteleostomi</taxon>
        <taxon>Actinopterygii</taxon>
        <taxon>Neopterygii</taxon>
        <taxon>Teleostei</taxon>
        <taxon>Ostariophysi</taxon>
        <taxon>Siluriformes</taxon>
        <taxon>Ictaluridae</taxon>
        <taxon>Ameiurus</taxon>
    </lineage>
</organism>
<keyword evidence="4" id="KW-1185">Reference proteome</keyword>
<evidence type="ECO:0000313" key="4">
    <source>
        <dbReference type="Proteomes" id="UP000593565"/>
    </source>
</evidence>
<gene>
    <name evidence="3" type="ORF">AMELA_G00005020</name>
</gene>
<keyword evidence="2" id="KW-1133">Transmembrane helix</keyword>
<protein>
    <submittedName>
        <fullName evidence="3">Uncharacterized protein</fullName>
    </submittedName>
</protein>
<evidence type="ECO:0000256" key="1">
    <source>
        <dbReference type="SAM" id="MobiDB-lite"/>
    </source>
</evidence>
<dbReference type="AlphaFoldDB" id="A0A7J6BHW2"/>
<accession>A0A7J6BHW2</accession>
<reference evidence="3 4" key="1">
    <citation type="submission" date="2020-02" db="EMBL/GenBank/DDBJ databases">
        <title>A chromosome-scale genome assembly of the black bullhead catfish (Ameiurus melas).</title>
        <authorList>
            <person name="Wen M."/>
            <person name="Zham M."/>
            <person name="Cabau C."/>
            <person name="Klopp C."/>
            <person name="Donnadieu C."/>
            <person name="Roques C."/>
            <person name="Bouchez O."/>
            <person name="Lampietro C."/>
            <person name="Jouanno E."/>
            <person name="Herpin A."/>
            <person name="Louis A."/>
            <person name="Berthelot C."/>
            <person name="Parey E."/>
            <person name="Roest-Crollius H."/>
            <person name="Braasch I."/>
            <person name="Postlethwait J."/>
            <person name="Robinson-Rechavi M."/>
            <person name="Echchiki A."/>
            <person name="Begum T."/>
            <person name="Montfort J."/>
            <person name="Schartl M."/>
            <person name="Bobe J."/>
            <person name="Guiguen Y."/>
        </authorList>
    </citation>
    <scope>NUCLEOTIDE SEQUENCE [LARGE SCALE GENOMIC DNA]</scope>
    <source>
        <strain evidence="3">M_S1</strain>
        <tissue evidence="3">Blood</tissue>
    </source>
</reference>
<proteinExistence type="predicted"/>
<sequence length="239" mass="26840">MSNGTNSTAQHSAENGKNEDIFSTVLLLYCVIFLLTIITILLLIILLKNENGRADYHNAYGTVTLKTVYSRPDSDIEGGTFRMSDLKCNSELDNPNNDIISQSNNLQNYTACNDDSSSTSSESLCQSYGDKHNDNNQQYMSLKTTLQSADYENILEGKSTCSLDYENKKAKKNRDYVNVEEQQNMPLTKGRRSKTERHQGDQDESQTSSESSSDESDDNSINYSVVVFKEATNTVKREQ</sequence>